<organism evidence="2 3">
    <name type="scientific">Cloacibacterium rupense</name>
    <dbReference type="NCBI Taxonomy" id="517423"/>
    <lineage>
        <taxon>Bacteria</taxon>
        <taxon>Pseudomonadati</taxon>
        <taxon>Bacteroidota</taxon>
        <taxon>Flavobacteriia</taxon>
        <taxon>Flavobacteriales</taxon>
        <taxon>Weeksellaceae</taxon>
    </lineage>
</organism>
<evidence type="ECO:0000313" key="3">
    <source>
        <dbReference type="Proteomes" id="UP000620064"/>
    </source>
</evidence>
<gene>
    <name evidence="2" type="ORF">GCM10010992_22010</name>
</gene>
<sequence length="126" mass="14908">MIYLIGIAIELIFIGVMTFKLMIPPKLYFIFLLISFIIAFIGIYLRTYQNLLESYYLLIPFIFLVLYQLLRLWFKLFFGNEPILSGYLQSSWEQGEYRKLHFGDAIFTILLLFLPVIISGILVTKY</sequence>
<name>A0ABQ2NM41_9FLAO</name>
<comment type="caution">
    <text evidence="2">The sequence shown here is derived from an EMBL/GenBank/DDBJ whole genome shotgun (WGS) entry which is preliminary data.</text>
</comment>
<feature type="transmembrane region" description="Helical" evidence="1">
    <location>
        <begin position="29"/>
        <end position="48"/>
    </location>
</feature>
<keyword evidence="1" id="KW-0472">Membrane</keyword>
<keyword evidence="1" id="KW-0812">Transmembrane</keyword>
<feature type="transmembrane region" description="Helical" evidence="1">
    <location>
        <begin position="105"/>
        <end position="124"/>
    </location>
</feature>
<accession>A0ABQ2NM41</accession>
<proteinExistence type="predicted"/>
<evidence type="ECO:0008006" key="4">
    <source>
        <dbReference type="Google" id="ProtNLM"/>
    </source>
</evidence>
<keyword evidence="1" id="KW-1133">Transmembrane helix</keyword>
<dbReference type="RefSeq" id="WP_188618180.1">
    <property type="nucleotide sequence ID" value="NZ_BMLV01000005.1"/>
</dbReference>
<dbReference type="EMBL" id="BMLV01000005">
    <property type="protein sequence ID" value="GGP05536.1"/>
    <property type="molecule type" value="Genomic_DNA"/>
</dbReference>
<feature type="transmembrane region" description="Helical" evidence="1">
    <location>
        <begin position="7"/>
        <end position="23"/>
    </location>
</feature>
<evidence type="ECO:0000256" key="1">
    <source>
        <dbReference type="SAM" id="Phobius"/>
    </source>
</evidence>
<keyword evidence="3" id="KW-1185">Reference proteome</keyword>
<evidence type="ECO:0000313" key="2">
    <source>
        <dbReference type="EMBL" id="GGP05536.1"/>
    </source>
</evidence>
<feature type="transmembrane region" description="Helical" evidence="1">
    <location>
        <begin position="55"/>
        <end position="74"/>
    </location>
</feature>
<reference evidence="3" key="1">
    <citation type="journal article" date="2019" name="Int. J. Syst. Evol. Microbiol.">
        <title>The Global Catalogue of Microorganisms (GCM) 10K type strain sequencing project: providing services to taxonomists for standard genome sequencing and annotation.</title>
        <authorList>
            <consortium name="The Broad Institute Genomics Platform"/>
            <consortium name="The Broad Institute Genome Sequencing Center for Infectious Disease"/>
            <person name="Wu L."/>
            <person name="Ma J."/>
        </authorList>
    </citation>
    <scope>NUCLEOTIDE SEQUENCE [LARGE SCALE GENOMIC DNA]</scope>
    <source>
        <strain evidence="3">CGMCC 1.7656</strain>
    </source>
</reference>
<protein>
    <recommendedName>
        <fullName evidence="4">Transmembrane family 220, helix</fullName>
    </recommendedName>
</protein>
<dbReference type="Proteomes" id="UP000620064">
    <property type="component" value="Unassembled WGS sequence"/>
</dbReference>